<feature type="region of interest" description="Disordered" evidence="1">
    <location>
        <begin position="96"/>
        <end position="136"/>
    </location>
</feature>
<dbReference type="AlphaFoldDB" id="A0A9P8QJM1"/>
<reference evidence="2" key="1">
    <citation type="submission" date="2021-08" db="EMBL/GenBank/DDBJ databases">
        <title>Chromosome-Level Trichoderma cornu-damae using Hi-C Data.</title>
        <authorList>
            <person name="Kim C.S."/>
        </authorList>
    </citation>
    <scope>NUCLEOTIDE SEQUENCE</scope>
    <source>
        <strain evidence="2">KA19-0412C</strain>
    </source>
</reference>
<protein>
    <submittedName>
        <fullName evidence="2">Uncharacterized protein</fullName>
    </submittedName>
</protein>
<gene>
    <name evidence="2" type="ORF">Trco_007359</name>
</gene>
<dbReference type="Proteomes" id="UP000827724">
    <property type="component" value="Unassembled WGS sequence"/>
</dbReference>
<sequence>MTQMHRIIRDGVVTERLAGKALRNAATAALEIEQAVETEQPSSRGVMEPRTWLTRRRSQASGRLPGESAPAAPAVVAASSHARRIVRERVVSQRAWRSKASRRRGRQLARLPDFPPRDACTWSRIPDDGSRESAAE</sequence>
<accession>A0A9P8QJM1</accession>
<proteinExistence type="predicted"/>
<evidence type="ECO:0000256" key="1">
    <source>
        <dbReference type="SAM" id="MobiDB-lite"/>
    </source>
</evidence>
<keyword evidence="3" id="KW-1185">Reference proteome</keyword>
<evidence type="ECO:0000313" key="2">
    <source>
        <dbReference type="EMBL" id="KAH6603913.1"/>
    </source>
</evidence>
<name>A0A9P8QJM1_9HYPO</name>
<dbReference type="EMBL" id="JAIWOZ010000006">
    <property type="protein sequence ID" value="KAH6603913.1"/>
    <property type="molecule type" value="Genomic_DNA"/>
</dbReference>
<feature type="region of interest" description="Disordered" evidence="1">
    <location>
        <begin position="36"/>
        <end position="75"/>
    </location>
</feature>
<evidence type="ECO:0000313" key="3">
    <source>
        <dbReference type="Proteomes" id="UP000827724"/>
    </source>
</evidence>
<comment type="caution">
    <text evidence="2">The sequence shown here is derived from an EMBL/GenBank/DDBJ whole genome shotgun (WGS) entry which is preliminary data.</text>
</comment>
<feature type="compositionally biased region" description="Basic and acidic residues" evidence="1">
    <location>
        <begin position="125"/>
        <end position="136"/>
    </location>
</feature>
<organism evidence="2 3">
    <name type="scientific">Trichoderma cornu-damae</name>
    <dbReference type="NCBI Taxonomy" id="654480"/>
    <lineage>
        <taxon>Eukaryota</taxon>
        <taxon>Fungi</taxon>
        <taxon>Dikarya</taxon>
        <taxon>Ascomycota</taxon>
        <taxon>Pezizomycotina</taxon>
        <taxon>Sordariomycetes</taxon>
        <taxon>Hypocreomycetidae</taxon>
        <taxon>Hypocreales</taxon>
        <taxon>Hypocreaceae</taxon>
        <taxon>Trichoderma</taxon>
    </lineage>
</organism>
<feature type="compositionally biased region" description="Basic residues" evidence="1">
    <location>
        <begin position="96"/>
        <end position="107"/>
    </location>
</feature>